<dbReference type="PANTHER" id="PTHR23022:SF119">
    <property type="entry name" value="TC1-LIKE TRANSPOSASE DDE DOMAIN-CONTAINING PROTEIN"/>
    <property type="match status" value="1"/>
</dbReference>
<evidence type="ECO:0000313" key="3">
    <source>
        <dbReference type="Proteomes" id="UP000001294"/>
    </source>
</evidence>
<accession>B6Q8X8</accession>
<name>B6Q8X8_TALMQ</name>
<dbReference type="PANTHER" id="PTHR23022">
    <property type="entry name" value="TRANSPOSABLE ELEMENT-RELATED"/>
    <property type="match status" value="1"/>
</dbReference>
<dbReference type="AlphaFoldDB" id="B6Q8X8"/>
<feature type="domain" description="Tc1-like transposase DDE" evidence="1">
    <location>
        <begin position="245"/>
        <end position="303"/>
    </location>
</feature>
<dbReference type="PhylomeDB" id="B6Q8X8"/>
<dbReference type="GO" id="GO:0003676">
    <property type="term" value="F:nucleic acid binding"/>
    <property type="evidence" value="ECO:0007669"/>
    <property type="project" value="InterPro"/>
</dbReference>
<organism evidence="2 3">
    <name type="scientific">Talaromyces marneffei (strain ATCC 18224 / CBS 334.59 / QM 7333)</name>
    <name type="common">Penicillium marneffei</name>
    <dbReference type="NCBI Taxonomy" id="441960"/>
    <lineage>
        <taxon>Eukaryota</taxon>
        <taxon>Fungi</taxon>
        <taxon>Dikarya</taxon>
        <taxon>Ascomycota</taxon>
        <taxon>Pezizomycotina</taxon>
        <taxon>Eurotiomycetes</taxon>
        <taxon>Eurotiomycetidae</taxon>
        <taxon>Eurotiales</taxon>
        <taxon>Trichocomaceae</taxon>
        <taxon>Talaromyces</taxon>
        <taxon>Talaromyces sect. Talaromyces</taxon>
    </lineage>
</organism>
<sequence length="386" mass="45326">MAREEYSVETRAQIVALVMIAKMKPQDVAILLNIPRVSVYQIVQRAKEHGYDPTVNPRIEHEHVANNTRSGRPKVVTEAIEASIIASITKDRAGREKSAEYLAYEADKMKQARLAFALEHQHWTLEDFKNIIWTDETSVVLGHRRGSNRVWRRSFECYNSTVIRRRFKKACEFMFWGCFSYDAKGPYHIYQKENAAAKKKAEKELQIINRHREQAAREEWELNNTFSRLQLEILVPKLLPFAQECKRSRPGTIVMEDNAPAHAHFHQKEIYSFHDVQRLLWPGNSPDLNAVEPTWFWLKKRTTLQGAPGDRKTAVEAWQKAWERLPQHRIQAWIERIPFHIQEIIRLEGGNEYPEGRPQGDVRSRCRRKGVLSFRAYLEDEWEDLE</sequence>
<dbReference type="HOGENOM" id="CLU_038496_0_0_1"/>
<dbReference type="InterPro" id="IPR038717">
    <property type="entry name" value="Tc1-like_DDE_dom"/>
</dbReference>
<proteinExistence type="predicted"/>
<dbReference type="InterPro" id="IPR052338">
    <property type="entry name" value="Transposase_5"/>
</dbReference>
<reference evidence="3" key="1">
    <citation type="journal article" date="2015" name="Genome Announc.">
        <title>Genome sequence of the AIDS-associated pathogen Penicillium marneffei (ATCC18224) and its near taxonomic relative Talaromyces stipitatus (ATCC10500).</title>
        <authorList>
            <person name="Nierman W.C."/>
            <person name="Fedorova-Abrams N.D."/>
            <person name="Andrianopoulos A."/>
        </authorList>
    </citation>
    <scope>NUCLEOTIDE SEQUENCE [LARGE SCALE GENOMIC DNA]</scope>
    <source>
        <strain evidence="3">ATCC 18224 / CBS 334.59 / QM 7333</strain>
    </source>
</reference>
<dbReference type="Proteomes" id="UP000001294">
    <property type="component" value="Unassembled WGS sequence"/>
</dbReference>
<dbReference type="InterPro" id="IPR036397">
    <property type="entry name" value="RNaseH_sf"/>
</dbReference>
<dbReference type="OrthoDB" id="5415741at2759"/>
<dbReference type="EMBL" id="DS995900">
    <property type="protein sequence ID" value="EEA25932.1"/>
    <property type="molecule type" value="Genomic_DNA"/>
</dbReference>
<keyword evidence="3" id="KW-1185">Reference proteome</keyword>
<dbReference type="Pfam" id="PF13384">
    <property type="entry name" value="HTH_23"/>
    <property type="match status" value="1"/>
</dbReference>
<gene>
    <name evidence="2" type="ORF">PMAA_070200</name>
</gene>
<evidence type="ECO:0000259" key="1">
    <source>
        <dbReference type="Pfam" id="PF13358"/>
    </source>
</evidence>
<dbReference type="InterPro" id="IPR009057">
    <property type="entry name" value="Homeodomain-like_sf"/>
</dbReference>
<dbReference type="Gene3D" id="3.30.420.10">
    <property type="entry name" value="Ribonuclease H-like superfamily/Ribonuclease H"/>
    <property type="match status" value="1"/>
</dbReference>
<dbReference type="VEuPathDB" id="FungiDB:PMAA_070200"/>
<dbReference type="Pfam" id="PF13358">
    <property type="entry name" value="DDE_3"/>
    <property type="match status" value="1"/>
</dbReference>
<protein>
    <submittedName>
        <fullName evidence="2">Transposable element tc1 transposase, putative</fullName>
    </submittedName>
</protein>
<dbReference type="SUPFAM" id="SSF46689">
    <property type="entry name" value="Homeodomain-like"/>
    <property type="match status" value="1"/>
</dbReference>
<evidence type="ECO:0000313" key="2">
    <source>
        <dbReference type="EMBL" id="EEA25932.1"/>
    </source>
</evidence>